<feature type="compositionally biased region" description="Polar residues" evidence="1">
    <location>
        <begin position="495"/>
        <end position="508"/>
    </location>
</feature>
<dbReference type="GO" id="GO:0097546">
    <property type="term" value="C:ciliary base"/>
    <property type="evidence" value="ECO:0007669"/>
    <property type="project" value="TreeGrafter"/>
</dbReference>
<name>A0AAD8ZL46_9TELE</name>
<feature type="domain" description="NPHP4 SK-like" evidence="3">
    <location>
        <begin position="1098"/>
        <end position="1167"/>
    </location>
</feature>
<evidence type="ECO:0000256" key="1">
    <source>
        <dbReference type="SAM" id="MobiDB-lite"/>
    </source>
</evidence>
<comment type="caution">
    <text evidence="8">The sequence shown here is derived from an EMBL/GenBank/DDBJ whole genome shotgun (WGS) entry which is preliminary data.</text>
</comment>
<protein>
    <recommendedName>
        <fullName evidence="10">Nephrocystin 4</fullName>
    </recommendedName>
</protein>
<dbReference type="InterPro" id="IPR058688">
    <property type="entry name" value="Ig_NPHP4_2nd"/>
</dbReference>
<dbReference type="PANTHER" id="PTHR31043">
    <property type="entry name" value="NEPHROCYSTIN-4"/>
    <property type="match status" value="1"/>
</dbReference>
<dbReference type="GO" id="GO:0035869">
    <property type="term" value="C:ciliary transition zone"/>
    <property type="evidence" value="ECO:0007669"/>
    <property type="project" value="TreeGrafter"/>
</dbReference>
<feature type="domain" description="NPHP4 Ig-like" evidence="7">
    <location>
        <begin position="1171"/>
        <end position="1321"/>
    </location>
</feature>
<dbReference type="GO" id="GO:1904491">
    <property type="term" value="P:protein localization to ciliary transition zone"/>
    <property type="evidence" value="ECO:0007669"/>
    <property type="project" value="TreeGrafter"/>
</dbReference>
<evidence type="ECO:0008006" key="10">
    <source>
        <dbReference type="Google" id="ProtNLM"/>
    </source>
</evidence>
<feature type="domain" description="NPHP4 Ig-like" evidence="2">
    <location>
        <begin position="1460"/>
        <end position="1543"/>
    </location>
</feature>
<evidence type="ECO:0000259" key="2">
    <source>
        <dbReference type="Pfam" id="PF26015"/>
    </source>
</evidence>
<dbReference type="InterPro" id="IPR029775">
    <property type="entry name" value="NPHP4"/>
</dbReference>
<dbReference type="Pfam" id="PF26173">
    <property type="entry name" value="NPHP4_SK"/>
    <property type="match status" value="1"/>
</dbReference>
<evidence type="ECO:0000313" key="8">
    <source>
        <dbReference type="EMBL" id="KAK1801141.1"/>
    </source>
</evidence>
<evidence type="ECO:0000259" key="5">
    <source>
        <dbReference type="Pfam" id="PF26187"/>
    </source>
</evidence>
<evidence type="ECO:0000313" key="9">
    <source>
        <dbReference type="Proteomes" id="UP001239994"/>
    </source>
</evidence>
<dbReference type="Pfam" id="PF26015">
    <property type="entry name" value="Ig_NPH4_3rd"/>
    <property type="match status" value="1"/>
</dbReference>
<dbReference type="InterPro" id="IPR058686">
    <property type="entry name" value="Ig_NPHP4_3rd"/>
</dbReference>
<organism evidence="8 9">
    <name type="scientific">Electrophorus voltai</name>
    <dbReference type="NCBI Taxonomy" id="2609070"/>
    <lineage>
        <taxon>Eukaryota</taxon>
        <taxon>Metazoa</taxon>
        <taxon>Chordata</taxon>
        <taxon>Craniata</taxon>
        <taxon>Vertebrata</taxon>
        <taxon>Euteleostomi</taxon>
        <taxon>Actinopterygii</taxon>
        <taxon>Neopterygii</taxon>
        <taxon>Teleostei</taxon>
        <taxon>Ostariophysi</taxon>
        <taxon>Gymnotiformes</taxon>
        <taxon>Gymnotoidei</taxon>
        <taxon>Gymnotidae</taxon>
        <taxon>Electrophorus</taxon>
    </lineage>
</organism>
<dbReference type="Proteomes" id="UP001239994">
    <property type="component" value="Unassembled WGS sequence"/>
</dbReference>
<dbReference type="InterPro" id="IPR058764">
    <property type="entry name" value="NPHP4_SK"/>
</dbReference>
<dbReference type="Pfam" id="PF26190">
    <property type="entry name" value="Ig_NPHP4_1st"/>
    <property type="match status" value="1"/>
</dbReference>
<dbReference type="InterPro" id="IPR058765">
    <property type="entry name" value="NPHP4_C2-like"/>
</dbReference>
<evidence type="ECO:0000259" key="3">
    <source>
        <dbReference type="Pfam" id="PF26173"/>
    </source>
</evidence>
<dbReference type="InterPro" id="IPR058687">
    <property type="entry name" value="Ig_NPHP4_1st"/>
</dbReference>
<feature type="domain" description="NPHP4 Ig-like" evidence="6">
    <location>
        <begin position="1383"/>
        <end position="1448"/>
    </location>
</feature>
<feature type="region of interest" description="Disordered" evidence="1">
    <location>
        <begin position="1112"/>
        <end position="1136"/>
    </location>
</feature>
<dbReference type="GO" id="GO:0097730">
    <property type="term" value="C:non-motile cilium"/>
    <property type="evidence" value="ECO:0007669"/>
    <property type="project" value="InterPro"/>
</dbReference>
<dbReference type="InterPro" id="IPR058685">
    <property type="entry name" value="Ig_NPHP4_4th"/>
</dbReference>
<feature type="domain" description="NPHP4 Ig-like" evidence="5">
    <location>
        <begin position="1548"/>
        <end position="1643"/>
    </location>
</feature>
<dbReference type="Pfam" id="PF26189">
    <property type="entry name" value="Ig_NPHP4_2nd"/>
    <property type="match status" value="2"/>
</dbReference>
<sequence>MTAVQMSEWRRIFEDNRVVPPHNQSSRLAAGPPQAFQLALKQVEGLQTTQSEAGEGSRRELRVTLFDSGRQRFFGRTWRSAPREVRSSRVRFSENVHWYALRIGEDACAIRASGRVFACSGEENRYKCKQGWQHETKLCPTQLCHAVLLGLTAPVLPRIRLLTSPGKTPSAFETRRLPLSCLPLSDSLPRASFHSCRRPGDYNPSSGYWAYPKSSSQLAGSGTSPVVGEQGACLSDTQTAFPGSSQCRGAEDAPLRELNSTPYHPITVIYFHTALCLSSVVAVVELVSLSQGPGASQNAVGAGFGLVQLFSARPDSGPPHGEDRLSLLHGTPRALLHPALKDPLQMNAVFTVMEGTQLLYSLQPHPALTPIMHLLPPNILVSGHDLIPGVLPPTDDTDVLRRPQPLPSFTCVLERVCVFLAPSLEAFEEELLQRLNTDRHNTKLGGQVRAVVVQERRLHVGVHNGWGWVDGPRVLVLEPGAPQGQEARAEAGSRLTLTSTHAPSSAPSLTLRGSVELRMTRHPAFSVVFQLEYVFSVPLAAEDKMSSMTVQRSVFMQCVRWAVWSPFSEPRGPSQSVCVGLQGGAIPNPFGVMVYTVHTQQADAGKSVVKFKLASDVERSTSGATPKTAARDAPPSKKFHSTSQDESERELEDTPLPSAHGPGLSLSQLAATSRYPTMSHTMASPWQQQLPALLAPSPMASAHQLSHVEHPAVASIAHLEVSALERGEMKDEEECDLRELSFTPVHAPVIALGTHVAGSSRKSSRRSLAHLFSSRFPEIHDGLNQVAEVLDPSEAVNFDPQREEADPLQANTLILQFLAFTRVPQAGVGMGWPSCVHFTFQLYRFPPVSSQPLRLVEAEGWHGPADPCVLLPVNAGGAPRLGAPGLQLQYCVDPTTLKPGERVWFLRYLALHSLHIDVWDSDSLLLIGSAAVELKHVLRQGRPAVQVCHELEIITTEYLQDIAVGTGQAAAVSVYTTVKGRLHMRLGNIGSMVQATPSPVTLLPPSRSSVVWPGPTAGGFQGGSLSAHAVLGLQARQCVYDHFMQCVLVGGCRPVCFAARNTRTRRAQRLPEIDGELASLLQSRIREVGRALSQVRGETEEVRQRKMDRMAAVHQHENTTPTRQDKTTSVSQRRREERVRHAADLHVIEVYRERCKAEGITTMLSQAITATHTLYATLATAEFFEFVLKNPFNVPQTVTIECDDPELSIIVKAEEWRYFKDLTKTSTPLEAEMFHLKGSGSAPQLYLRPKESVHIPLKYQTFLSGLSWPSKDTSSLKKAESAQYTSKQQSNTILAKSIRAIFRAEDGQPLAICQVRVEPTPHVVDQTFRFYQPELNFLKKAIRLPPAAASRAGAAHDRRDNRCCSFTHTATLSLFFSLSSTYGHASLHVRCSDPSVICHASSTAPGEPQDIYLKVPGAPSPQIKKFFITVFTDPWLASPAQIWQVYVHYLQRLDVSCVCGTRSWHSLVLRGTQTIRKVQCYTSHPLDLQVDPGEVFALPALAVQDIRLGVRLLRSGASFRYVTAVDVDTRQLVAAWLLSITCRQPVVSRAFEIRVPVGEGRGSTKKLSFTNPYSSSREFRLCSDHPDLLQFKEEHFQVEGGESYSIGLRFAPSQSPGTQEILIFINDMEEKNEETYCIRVVYR</sequence>
<evidence type="ECO:0000259" key="6">
    <source>
        <dbReference type="Pfam" id="PF26189"/>
    </source>
</evidence>
<feature type="region of interest" description="Disordered" evidence="1">
    <location>
        <begin position="483"/>
        <end position="508"/>
    </location>
</feature>
<dbReference type="Pfam" id="PF26187">
    <property type="entry name" value="Ig_NPHP4_4th"/>
    <property type="match status" value="1"/>
</dbReference>
<accession>A0AAD8ZL46</accession>
<evidence type="ECO:0000259" key="7">
    <source>
        <dbReference type="Pfam" id="PF26190"/>
    </source>
</evidence>
<dbReference type="PANTHER" id="PTHR31043:SF3">
    <property type="entry name" value="NEPHROCYSTIN-4"/>
    <property type="match status" value="1"/>
</dbReference>
<reference evidence="8" key="1">
    <citation type="submission" date="2023-03" db="EMBL/GenBank/DDBJ databases">
        <title>Electrophorus voltai genome.</title>
        <authorList>
            <person name="Bian C."/>
        </authorList>
    </citation>
    <scope>NUCLEOTIDE SEQUENCE</scope>
    <source>
        <strain evidence="8">CB-2022</strain>
        <tissue evidence="8">Muscle</tissue>
    </source>
</reference>
<dbReference type="EMBL" id="JAROKS010000009">
    <property type="protein sequence ID" value="KAK1801141.1"/>
    <property type="molecule type" value="Genomic_DNA"/>
</dbReference>
<keyword evidence="9" id="KW-1185">Reference proteome</keyword>
<feature type="domain" description="NPHP4 C2-like" evidence="4">
    <location>
        <begin position="767"/>
        <end position="990"/>
    </location>
</feature>
<dbReference type="GO" id="GO:0036064">
    <property type="term" value="C:ciliary basal body"/>
    <property type="evidence" value="ECO:0007669"/>
    <property type="project" value="TreeGrafter"/>
</dbReference>
<feature type="region of interest" description="Disordered" evidence="1">
    <location>
        <begin position="619"/>
        <end position="665"/>
    </location>
</feature>
<evidence type="ECO:0000259" key="4">
    <source>
        <dbReference type="Pfam" id="PF26186"/>
    </source>
</evidence>
<feature type="domain" description="NPHP4 Ig-like" evidence="6">
    <location>
        <begin position="1328"/>
        <end position="1355"/>
    </location>
</feature>
<dbReference type="GO" id="GO:0090090">
    <property type="term" value="P:negative regulation of canonical Wnt signaling pathway"/>
    <property type="evidence" value="ECO:0007669"/>
    <property type="project" value="InterPro"/>
</dbReference>
<dbReference type="CDD" id="cd22239">
    <property type="entry name" value="NPHP4"/>
    <property type="match status" value="1"/>
</dbReference>
<gene>
    <name evidence="8" type="ORF">P4O66_022844</name>
</gene>
<dbReference type="Pfam" id="PF26186">
    <property type="entry name" value="NPHP4_C2_3rd"/>
    <property type="match status" value="1"/>
</dbReference>
<proteinExistence type="predicted"/>